<proteinExistence type="predicted"/>
<dbReference type="AlphaFoldDB" id="A0A915KZB7"/>
<name>A0A915KZB7_ROMCU</name>
<organism evidence="1 2">
    <name type="scientific">Romanomermis culicivorax</name>
    <name type="common">Nematode worm</name>
    <dbReference type="NCBI Taxonomy" id="13658"/>
    <lineage>
        <taxon>Eukaryota</taxon>
        <taxon>Metazoa</taxon>
        <taxon>Ecdysozoa</taxon>
        <taxon>Nematoda</taxon>
        <taxon>Enoplea</taxon>
        <taxon>Dorylaimia</taxon>
        <taxon>Mermithida</taxon>
        <taxon>Mermithoidea</taxon>
        <taxon>Mermithidae</taxon>
        <taxon>Romanomermis</taxon>
    </lineage>
</organism>
<accession>A0A915KZB7</accession>
<reference evidence="2" key="1">
    <citation type="submission" date="2022-11" db="UniProtKB">
        <authorList>
            <consortium name="WormBaseParasite"/>
        </authorList>
    </citation>
    <scope>IDENTIFICATION</scope>
</reference>
<protein>
    <submittedName>
        <fullName evidence="2">Uncharacterized protein</fullName>
    </submittedName>
</protein>
<evidence type="ECO:0000313" key="1">
    <source>
        <dbReference type="Proteomes" id="UP000887565"/>
    </source>
</evidence>
<sequence>MWLHSARNLLLGEKTPAPAPNSELSVVTVVITEASLECAGQSYGAVVPYVAVQCRMAHIIAVKLRFSIIVSNSHSYHWIKCCRLLSRAIRAHAEQKW</sequence>
<dbReference type="WBParaSite" id="nRc.2.0.1.t44167-RA">
    <property type="protein sequence ID" value="nRc.2.0.1.t44167-RA"/>
    <property type="gene ID" value="nRc.2.0.1.g44167"/>
</dbReference>
<keyword evidence="1" id="KW-1185">Reference proteome</keyword>
<evidence type="ECO:0000313" key="2">
    <source>
        <dbReference type="WBParaSite" id="nRc.2.0.1.t44167-RA"/>
    </source>
</evidence>
<dbReference type="Proteomes" id="UP000887565">
    <property type="component" value="Unplaced"/>
</dbReference>